<dbReference type="PROSITE" id="PS51078">
    <property type="entry name" value="ICLR_ED"/>
    <property type="match status" value="1"/>
</dbReference>
<evidence type="ECO:0000256" key="1">
    <source>
        <dbReference type="ARBA" id="ARBA00023125"/>
    </source>
</evidence>
<evidence type="ECO:0000259" key="3">
    <source>
        <dbReference type="PROSITE" id="PS51077"/>
    </source>
</evidence>
<keyword evidence="6" id="KW-1185">Reference proteome</keyword>
<evidence type="ECO:0000313" key="5">
    <source>
        <dbReference type="EMBL" id="MBU8544165.1"/>
    </source>
</evidence>
<gene>
    <name evidence="5" type="ORF">JJQ90_10635</name>
</gene>
<evidence type="ECO:0000259" key="4">
    <source>
        <dbReference type="PROSITE" id="PS51078"/>
    </source>
</evidence>
<dbReference type="InterPro" id="IPR005471">
    <property type="entry name" value="Tscrpt_reg_IclR_N"/>
</dbReference>
<sequence>MRKPKDTATPRPRRASPVETPSEVAGLEGNVRAVDRALALLDAFREEEGALSLADLARRSGLHLTTALRLLGTLESHGFVKRLPTGGYVLGATLLLLGERFRRNLRLDDHVRPALERLRAESGESATFFVRDGDRRRCLFRLESPHPVRDFARVGEAQPLGIGGHGRALLALDVPPEQRPRLPIISRGERLQDVAAIAAPVLGAGGLLAGSIGITMPLYRFDATAEALCTSLVVREALAVTAALGGDPTPIRELA</sequence>
<dbReference type="Pfam" id="PF09339">
    <property type="entry name" value="HTH_IclR"/>
    <property type="match status" value="1"/>
</dbReference>
<proteinExistence type="predicted"/>
<accession>A0ABS6HA10</accession>
<dbReference type="PROSITE" id="PS51077">
    <property type="entry name" value="HTH_ICLR"/>
    <property type="match status" value="1"/>
</dbReference>
<name>A0ABS6HA10_9PROT</name>
<feature type="domain" description="IclR-ED" evidence="4">
    <location>
        <begin position="93"/>
        <end position="246"/>
    </location>
</feature>
<feature type="region of interest" description="Disordered" evidence="2">
    <location>
        <begin position="1"/>
        <end position="22"/>
    </location>
</feature>
<dbReference type="Proteomes" id="UP000689967">
    <property type="component" value="Unassembled WGS sequence"/>
</dbReference>
<dbReference type="Pfam" id="PF01614">
    <property type="entry name" value="IclR_C"/>
    <property type="match status" value="1"/>
</dbReference>
<evidence type="ECO:0000256" key="2">
    <source>
        <dbReference type="SAM" id="MobiDB-lite"/>
    </source>
</evidence>
<feature type="domain" description="HTH iclR-type" evidence="3">
    <location>
        <begin position="31"/>
        <end position="92"/>
    </location>
</feature>
<dbReference type="InterPro" id="IPR050707">
    <property type="entry name" value="HTH_MetabolicPath_Reg"/>
</dbReference>
<dbReference type="InterPro" id="IPR014757">
    <property type="entry name" value="Tscrpt_reg_IclR_C"/>
</dbReference>
<organism evidence="5 6">
    <name type="scientific">Falsiroseomonas oleicola</name>
    <dbReference type="NCBI Taxonomy" id="2801474"/>
    <lineage>
        <taxon>Bacteria</taxon>
        <taxon>Pseudomonadati</taxon>
        <taxon>Pseudomonadota</taxon>
        <taxon>Alphaproteobacteria</taxon>
        <taxon>Acetobacterales</taxon>
        <taxon>Roseomonadaceae</taxon>
        <taxon>Falsiroseomonas</taxon>
    </lineage>
</organism>
<dbReference type="EMBL" id="JAERQM010000002">
    <property type="protein sequence ID" value="MBU8544165.1"/>
    <property type="molecule type" value="Genomic_DNA"/>
</dbReference>
<dbReference type="PANTHER" id="PTHR30136:SF39">
    <property type="entry name" value="TRANSCRIPTIONAL REGULATORY PROTEIN"/>
    <property type="match status" value="1"/>
</dbReference>
<dbReference type="SMART" id="SM00346">
    <property type="entry name" value="HTH_ICLR"/>
    <property type="match status" value="1"/>
</dbReference>
<dbReference type="PANTHER" id="PTHR30136">
    <property type="entry name" value="HELIX-TURN-HELIX TRANSCRIPTIONAL REGULATOR, ICLR FAMILY"/>
    <property type="match status" value="1"/>
</dbReference>
<reference evidence="5 6" key="1">
    <citation type="submission" date="2021-01" db="EMBL/GenBank/DDBJ databases">
        <title>Roseomonas sp. nov, a bacterium isolated from an oil production mixture in Yumen Oilfield.</title>
        <authorList>
            <person name="Wu D."/>
        </authorList>
    </citation>
    <scope>NUCLEOTIDE SEQUENCE [LARGE SCALE GENOMIC DNA]</scope>
    <source>
        <strain evidence="5 6">ROY-5-3</strain>
    </source>
</reference>
<evidence type="ECO:0000313" key="6">
    <source>
        <dbReference type="Proteomes" id="UP000689967"/>
    </source>
</evidence>
<comment type="caution">
    <text evidence="5">The sequence shown here is derived from an EMBL/GenBank/DDBJ whole genome shotgun (WGS) entry which is preliminary data.</text>
</comment>
<protein>
    <submittedName>
        <fullName evidence="5">IclR family transcriptional regulator</fullName>
    </submittedName>
</protein>
<dbReference type="RefSeq" id="WP_216875065.1">
    <property type="nucleotide sequence ID" value="NZ_JAERQM010000002.1"/>
</dbReference>
<keyword evidence="1" id="KW-0238">DNA-binding</keyword>